<dbReference type="EMBL" id="JAUBYV010000001">
    <property type="protein sequence ID" value="KAK2630457.1"/>
    <property type="molecule type" value="Genomic_DNA"/>
</dbReference>
<accession>A0AAD9T7Q4</accession>
<evidence type="ECO:0000259" key="4">
    <source>
        <dbReference type="Pfam" id="PF25038"/>
    </source>
</evidence>
<feature type="compositionally biased region" description="Basic residues" evidence="1">
    <location>
        <begin position="577"/>
        <end position="587"/>
    </location>
</feature>
<dbReference type="GO" id="GO:0016020">
    <property type="term" value="C:membrane"/>
    <property type="evidence" value="ECO:0007669"/>
    <property type="project" value="InterPro"/>
</dbReference>
<keyword evidence="2" id="KW-0472">Membrane</keyword>
<feature type="region of interest" description="Disordered" evidence="1">
    <location>
        <begin position="118"/>
        <end position="146"/>
    </location>
</feature>
<feature type="transmembrane region" description="Helical" evidence="2">
    <location>
        <begin position="20"/>
        <end position="42"/>
    </location>
</feature>
<feature type="region of interest" description="Disordered" evidence="1">
    <location>
        <begin position="396"/>
        <end position="416"/>
    </location>
</feature>
<dbReference type="PANTHER" id="PTHR32085">
    <property type="entry name" value="PROTEIN CSF1"/>
    <property type="match status" value="1"/>
</dbReference>
<dbReference type="GO" id="GO:0006113">
    <property type="term" value="P:fermentation"/>
    <property type="evidence" value="ECO:0007669"/>
    <property type="project" value="InterPro"/>
</dbReference>
<feature type="compositionally biased region" description="Polar residues" evidence="1">
    <location>
        <begin position="1256"/>
        <end position="1265"/>
    </location>
</feature>
<dbReference type="InterPro" id="IPR056779">
    <property type="entry name" value="Csf1_C"/>
</dbReference>
<feature type="region of interest" description="Disordered" evidence="1">
    <location>
        <begin position="1214"/>
        <end position="1276"/>
    </location>
</feature>
<dbReference type="InterPro" id="IPR048636">
    <property type="entry name" value="Csf1_N"/>
</dbReference>
<organism evidence="5 6">
    <name type="scientific">Diplocarpon rosae</name>
    <dbReference type="NCBI Taxonomy" id="946125"/>
    <lineage>
        <taxon>Eukaryota</taxon>
        <taxon>Fungi</taxon>
        <taxon>Dikarya</taxon>
        <taxon>Ascomycota</taxon>
        <taxon>Pezizomycotina</taxon>
        <taxon>Leotiomycetes</taxon>
        <taxon>Helotiales</taxon>
        <taxon>Drepanopezizaceae</taxon>
        <taxon>Diplocarpon</taxon>
    </lineage>
</organism>
<evidence type="ECO:0000256" key="1">
    <source>
        <dbReference type="SAM" id="MobiDB-lite"/>
    </source>
</evidence>
<dbReference type="Pfam" id="PF21678">
    <property type="entry name" value="Csf1_N"/>
    <property type="match status" value="1"/>
</dbReference>
<dbReference type="Pfam" id="PF25038">
    <property type="entry name" value="Csf1_C"/>
    <property type="match status" value="1"/>
</dbReference>
<dbReference type="InterPro" id="IPR029636">
    <property type="entry name" value="Csf1"/>
</dbReference>
<proteinExistence type="predicted"/>
<comment type="caution">
    <text evidence="5">The sequence shown here is derived from an EMBL/GenBank/DDBJ whole genome shotgun (WGS) entry which is preliminary data.</text>
</comment>
<feature type="domain" description="Csf1 C-terminal region" evidence="4">
    <location>
        <begin position="2497"/>
        <end position="3229"/>
    </location>
</feature>
<sequence>MSSSAGELTSSPLKQDLGFNWIFLVELNVCGILTLFFLFYFNRVFATCVSWSIRKWTWHVHRVYIDIQALQISLLGGRIFFKGLRYHGNNETILIQSGFLTWRYWLRNVREIYVGSGQNATKGASSDIDEESPSTIDGEEKGGRKDSAKLPCRLDVTLSGVEWFIYNRSAAYDAIVVGLTESLLDHSLETPGDSDTKVRKRNRIHGREQAKNVTDKSLDVEQQGSLLTEMSTFLTEETKMRKASTASQARDNDATGGSRGSSEGPLIIRFLPIHVTCQKAAVVLGNENTKSVLVTKVDSATGEIDAAKARSPLDKYRQLITFQLMHPVIQMKQNQDFKEDQIVAASRLKRGEADPPDFQQLHSRSIFHRQRKKFWHRLQDLVPAFRSSVDSLSSGSYGPLGTPSQGPPGSNSWQGLSRYLDESQQDDKARWSSIEYATVSTIADCAEANLCFYWDAVGTVLEKSQKKQGRRAANINGDIAPEWGIDLTMKGGVINYGPWADRQRADIQRVFFPSLCKDAVPHKDLVAGQLRVPTEFKLYIEFEEEMTLRVPIKEESKNWKWTKQADTMGAAPTDHKRTGRGSRKRKTDKGNPGPEVRPFGWVDVRVGANATISYIMDMVAGSSGFSNKLNLELPSMEITTSVNHGTLWRSVDNNIVCDLSNPLQWNGYRTWKFDVRSSGLELFILREHIFLVTDLVDDWASGPPPEYLTFTPFKYVVNLQLADFRIYLNVNDSNIINNPSDFDDNTFIIIFGSDLDACIAIPLEDYRPHRNDIPFTVGAKNCGINLHVPPWNTQATYMNSTEVATLKRLEIEGKYQYCATTSTSNTDTLLLNVHCLGTTAKLFGFVVRYYLKVKDNYFGDDIRFKTLEEYRDLLRANQRGAGETPNPQPPHKKSNDLDVILSVSADESSVALPSNLYLSRNHIRIDIATLAADLRFTNYYMDLEAFLSTLAFSQGSDDEGATTPISTTSSTQLFIDGVNVYGNRLFGLPPTEPTYVCNWDFAVGTVSGECTSDFLTRLTNGGRAFGFSLDDDENALPPIAEPVIHDVTFLRASVESIRVWLHIEETAFLFATDAISVNFNDWAGSHYSKKLNLEIPGLKIGCVDAESASRHRSRIQHSVETHALLQTTLSFAMIERKLGFDEDRQLQQEHLKRHDQRTNRTQFLLHHHLLEDSMLLPVDPPAINVPSMPLPIMHDEGSPLEKESLKSTKRLTVRNGKSTLKRKSSFLSTSSSSQKSSTSIFRSRSTARAGEAYSVRSRSVQTTSGPGRCAPARDISASTGRKSSFYSAIGDNRGLPPSTVTFSSSYAAPYFPLEGVDPDARDLPKAFEENHEQSDKPQFGLNDIHPDKVEGKSGHVSFMLEFPAGIQGVFNHKAANAIVSLISAMQAIEPADLLDQLQMESTNAITNMRKQNISTSNVIDLGVYTPAIDLRFMNSSTSTKNSHENMNDQYDLSVSKLASNIRVETIAADKSTMHDVQKHSTVHVSLASAGLAAKERFNDREDPQAAINCLIEDLVFWAASKETASVNVAFKGFELATASSKIEYLASILHRTKLLAVELEDSFSSQIKKQRNRVQLFTYLVATMGQQVADPLFLTRPSDVLRSAPGHLRTTDSWKIVTRLHHMYDCLDPSTRREIAMRCLSNTEAIPSNAQKQVQAGFERWRSWDLNNIGGCLLMAKVYGYSRESTTESSAESLSISLRTEYFRLVVDPGPKENEVIVSNIGAVIEVKNLISSEDISPVEGAQMNRLTIVQVFCADASIDLNWELCELAEDIINLYDQSESNPKSTRISFISDSEKVRHKPKQNLQVLFATEEGSVTIDTINARFSSISKSFKASFVMLDAGVEQSTTTLVLAAEAVTSKIKSHSQELTVNQLRYPTIYASQETNVALNTPVCIFKVAGNCQDLSFIIQQDIAVLIDVLDLIVGDEFARLYELGKSNPSAKPSKIETSLVKTPSVARINVTLFLNKYIISVPLLHSLTYIVSGDVARASLAAQINSDILFDFDVKEHSHDIQMLSSNKPKSISLLQMPPTNGRITTQMSAEETTVSVMATVEPVELDAAAVHSLLTALNRPEISSVITDIQDDFSAVQSHLEEMFGSKKVISPQPTKEKKKPFIYDAHLTLAGFDIFANGGNQDPKTARLDLNIGCTQISIANRLEQNGPALEFPELRINMSHITFEPSRWIDNTMKPCGNLSFAASLIATSKLNDTRDELRSFHLQSDGFEVNLFADTASAVVDVLGHLQYKIKDLDLSREKNYLRKLRKSKPRIAIKDKQEALNNSSPSSTMIFASIYSLELLNIQASWLIGTHETGQPSVAERENLVLSLKRIDLSIQRENSARLAIEDLQLQMVPVSQDKSQRSLNSALLPEIIFNVGFTSTPDTRRFAFQAAGKSLDLRLTSQFMIPGSDLVKSIGYASDRVKAATASWSTSNRGPGHPTEMTRRQPFFGKKRMESLLVDADFAGAVVYLSCKKAFKPSTLASGTKGSRAPQIGKYGQFTNQDASSNTALRAPGLACKVEYKDNGLDDPSLNAEVKVEESSNTLYPSVVPLIMEITSSVKEVVSDDEGKKRSQAKLSPQKFMGADDENILSTDPSAVLGRTRLNLGLRICRQEFSLSCQPIARVAATARFDDIYLTVNTVRSTEHGHFFAASAAFTRLQASVQHVYSRESTGSFVIDSVFLSLINSKHVSGTSGVSAIMKISPMRVLVNAKQLQDFLLFREIWVPPEIRQPTPAPASTAPNTQSQTFLVQRYQQVAATGAFPWNATVSIAELDVQLDLGQAIGKSAFIISNFWISSKKDSDWEQNLCVGFDKVGVDSTGRMSGFVALQDFRVRTSIQWPARKMALNQTPLVQGSLSFSQLRAKAAFDYQAFLVADITSLKFFMYNVRSGRHAKADRLVAILDGEAVQVFCTTATASQCLALYQAFERLIQEKRSNYETSLAEIEKFMKRKSVAQPSTSAQKSPIDAVAMDRITKSPISLHTNVIVTLKAVIMGAYPNTFSDHQVFKLEALDAQARFAVTMDSGKIHSILGLTLGQLRIGLAGVRQVDLPKSVGEISVEDVVNSATRSHGPTILGVPKVEATMQTWQVPSSNHIDYIFRSLFEGKVDVGWNYSRISYIRSMYASHTKALAQRLGKPLPPSAVTLTGVPDEEKKKGAQDKITAKVNVPQSKYEYTALEPPIIETPQLRSMGEATPPLEWIGLHRDRLPNLTHQIVIVTLLELASEVEDAYGKILGSS</sequence>
<gene>
    <name evidence="5" type="ORF">QTJ16_001277</name>
</gene>
<feature type="compositionally biased region" description="Low complexity" evidence="1">
    <location>
        <begin position="1225"/>
        <end position="1249"/>
    </location>
</feature>
<feature type="region of interest" description="Disordered" evidence="1">
    <location>
        <begin position="238"/>
        <end position="261"/>
    </location>
</feature>
<feature type="region of interest" description="Disordered" evidence="1">
    <location>
        <begin position="566"/>
        <end position="595"/>
    </location>
</feature>
<keyword evidence="2" id="KW-1133">Transmembrane helix</keyword>
<feature type="domain" description="Csf1 N-terminal" evidence="3">
    <location>
        <begin position="35"/>
        <end position="884"/>
    </location>
</feature>
<dbReference type="Proteomes" id="UP001285354">
    <property type="component" value="Unassembled WGS sequence"/>
</dbReference>
<keyword evidence="6" id="KW-1185">Reference proteome</keyword>
<reference evidence="5" key="1">
    <citation type="submission" date="2023-06" db="EMBL/GenBank/DDBJ databases">
        <title>Draft genome of Marssonina rosae.</title>
        <authorList>
            <person name="Cheng Q."/>
        </authorList>
    </citation>
    <scope>NUCLEOTIDE SEQUENCE</scope>
    <source>
        <strain evidence="5">R4</strain>
    </source>
</reference>
<feature type="compositionally biased region" description="Polar residues" evidence="1">
    <location>
        <begin position="402"/>
        <end position="415"/>
    </location>
</feature>
<evidence type="ECO:0000256" key="2">
    <source>
        <dbReference type="SAM" id="Phobius"/>
    </source>
</evidence>
<protein>
    <submittedName>
        <fullName evidence="5">Uncharacterized protein</fullName>
    </submittedName>
</protein>
<keyword evidence="2" id="KW-0812">Transmembrane</keyword>
<evidence type="ECO:0000313" key="6">
    <source>
        <dbReference type="Proteomes" id="UP001285354"/>
    </source>
</evidence>
<name>A0AAD9T7Q4_9HELO</name>
<dbReference type="PANTHER" id="PTHR32085:SF3">
    <property type="entry name" value="PROTEIN CSF1"/>
    <property type="match status" value="1"/>
</dbReference>
<evidence type="ECO:0000259" key="3">
    <source>
        <dbReference type="Pfam" id="PF21678"/>
    </source>
</evidence>
<evidence type="ECO:0000313" key="5">
    <source>
        <dbReference type="EMBL" id="KAK2630457.1"/>
    </source>
</evidence>